<organism evidence="3 4">
    <name type="scientific">Brasilonema sennae CENA114</name>
    <dbReference type="NCBI Taxonomy" id="415709"/>
    <lineage>
        <taxon>Bacteria</taxon>
        <taxon>Bacillati</taxon>
        <taxon>Cyanobacteriota</taxon>
        <taxon>Cyanophyceae</taxon>
        <taxon>Nostocales</taxon>
        <taxon>Scytonemataceae</taxon>
        <taxon>Brasilonema</taxon>
        <taxon>Bromeliae group (in: Brasilonema)</taxon>
    </lineage>
</organism>
<evidence type="ECO:0000256" key="1">
    <source>
        <dbReference type="ARBA" id="ARBA00022962"/>
    </source>
</evidence>
<dbReference type="InterPro" id="IPR029055">
    <property type="entry name" value="Ntn_hydrolases_N"/>
</dbReference>
<dbReference type="AlphaFoldDB" id="A0A856MFC8"/>
<dbReference type="RefSeq" id="WP_169266233.1">
    <property type="nucleotide sequence ID" value="NZ_CAWOXK010000001.1"/>
</dbReference>
<dbReference type="EMBL" id="CP030118">
    <property type="protein sequence ID" value="QDL08859.1"/>
    <property type="molecule type" value="Genomic_DNA"/>
</dbReference>
<dbReference type="Pfam" id="PF13230">
    <property type="entry name" value="GATase_4"/>
    <property type="match status" value="1"/>
</dbReference>
<dbReference type="GO" id="GO:0052699">
    <property type="term" value="P:ergothioneine biosynthetic process"/>
    <property type="evidence" value="ECO:0007669"/>
    <property type="project" value="InterPro"/>
</dbReference>
<dbReference type="Gene3D" id="3.60.20.10">
    <property type="entry name" value="Glutamine Phosphoribosylpyrophosphate, subunit 1, domain 1"/>
    <property type="match status" value="1"/>
</dbReference>
<dbReference type="InterPro" id="IPR052373">
    <property type="entry name" value="Gamma-glu_amide_hydrolase"/>
</dbReference>
<dbReference type="Proteomes" id="UP000503129">
    <property type="component" value="Chromosome"/>
</dbReference>
<dbReference type="PANTHER" id="PTHR43187:SF1">
    <property type="entry name" value="GLUTAMINE AMIDOTRANSFERASE DUG3-RELATED"/>
    <property type="match status" value="1"/>
</dbReference>
<dbReference type="PANTHER" id="PTHR43187">
    <property type="entry name" value="GLUTAMINE AMIDOTRANSFERASE DUG3-RELATED"/>
    <property type="match status" value="1"/>
</dbReference>
<reference evidence="3 4" key="1">
    <citation type="submission" date="2018-06" db="EMBL/GenBank/DDBJ databases">
        <title>Comparative genomics of Brasilonema spp. strains.</title>
        <authorList>
            <person name="Alvarenga D.O."/>
            <person name="Fiore M.F."/>
            <person name="Varani A.M."/>
        </authorList>
    </citation>
    <scope>NUCLEOTIDE SEQUENCE [LARGE SCALE GENOMIC DNA]</scope>
    <source>
        <strain evidence="3 4">CENA114</strain>
    </source>
</reference>
<dbReference type="InterPro" id="IPR026869">
    <property type="entry name" value="EgtC-like"/>
</dbReference>
<keyword evidence="1" id="KW-0315">Glutamine amidotransferase</keyword>
<gene>
    <name evidence="3" type="primary">egtC</name>
    <name evidence="3" type="ORF">DP114_14005</name>
</gene>
<dbReference type="KEGG" id="bsen:DP114_14005"/>
<sequence length="262" mass="29640">MCRLLGYLGSPVSLETLLYKPEHSLIVQSDQPREMLSEEVNVDGFGVGWYDSQKETEPFTYKSTLPIRNEINLPNLSRYVESECVLAYVRSVTSGQVLDISNCQPCDYQRLLFIHNGAIDNFRQTLYRPIRKVLSDKIYQWIEGTTDSEHIFALLLNHWEANPGKSLEQALHVTLLELQQLAQNYQTNISANVVISDGHRLIASRFSTKSPAPSLYTIADDPNFPKSVIIASEPMFAGNWISCPENSIISVGQDCDIRIEQI</sequence>
<protein>
    <submittedName>
        <fullName evidence="3">Ergothioneine biosynthesis protein EgtC</fullName>
    </submittedName>
</protein>
<accession>A0A856MFC8</accession>
<feature type="domain" description="Glutamine amidotransferase type-2" evidence="2">
    <location>
        <begin position="2"/>
        <end position="262"/>
    </location>
</feature>
<evidence type="ECO:0000313" key="4">
    <source>
        <dbReference type="Proteomes" id="UP000503129"/>
    </source>
</evidence>
<dbReference type="CDD" id="cd01908">
    <property type="entry name" value="YafJ"/>
    <property type="match status" value="1"/>
</dbReference>
<name>A0A856MFC8_9CYAN</name>
<dbReference type="InterPro" id="IPR017808">
    <property type="entry name" value="EgtC"/>
</dbReference>
<dbReference type="PROSITE" id="PS51278">
    <property type="entry name" value="GATASE_TYPE_2"/>
    <property type="match status" value="1"/>
</dbReference>
<dbReference type="SUPFAM" id="SSF56235">
    <property type="entry name" value="N-terminal nucleophile aminohydrolases (Ntn hydrolases)"/>
    <property type="match status" value="1"/>
</dbReference>
<keyword evidence="4" id="KW-1185">Reference proteome</keyword>
<dbReference type="NCBIfam" id="TIGR03442">
    <property type="entry name" value="ergothioneine biosynthesis protein EgtC"/>
    <property type="match status" value="1"/>
</dbReference>
<proteinExistence type="predicted"/>
<evidence type="ECO:0000259" key="2">
    <source>
        <dbReference type="PROSITE" id="PS51278"/>
    </source>
</evidence>
<dbReference type="InterPro" id="IPR017932">
    <property type="entry name" value="GATase_2_dom"/>
</dbReference>
<evidence type="ECO:0000313" key="3">
    <source>
        <dbReference type="EMBL" id="QDL08859.1"/>
    </source>
</evidence>